<evidence type="ECO:0000256" key="4">
    <source>
        <dbReference type="ARBA" id="ARBA00022982"/>
    </source>
</evidence>
<dbReference type="EMBL" id="PVTV01000013">
    <property type="protein sequence ID" value="PRY97849.1"/>
    <property type="molecule type" value="Genomic_DNA"/>
</dbReference>
<proteinExistence type="predicted"/>
<dbReference type="InterPro" id="IPR036909">
    <property type="entry name" value="Cyt_c-like_dom_sf"/>
</dbReference>
<evidence type="ECO:0000256" key="3">
    <source>
        <dbReference type="ARBA" id="ARBA00022723"/>
    </source>
</evidence>
<dbReference type="OrthoDB" id="9814063at2"/>
<comment type="caution">
    <text evidence="8">The sequence shown here is derived from an EMBL/GenBank/DDBJ whole genome shotgun (WGS) entry which is preliminary data.</text>
</comment>
<keyword evidence="5 6" id="KW-0408">Iron</keyword>
<feature type="binding site" description="covalent" evidence="6">
    <location>
        <position position="114"/>
    </location>
    <ligand>
        <name>heme c</name>
        <dbReference type="ChEBI" id="CHEBI:61717"/>
    </ligand>
</feature>
<evidence type="ECO:0000256" key="6">
    <source>
        <dbReference type="PIRSR" id="PIRSR602324-1"/>
    </source>
</evidence>
<protein>
    <submittedName>
        <fullName evidence="8">Cytochrome c551/c552</fullName>
    </submittedName>
</protein>
<evidence type="ECO:0000313" key="9">
    <source>
        <dbReference type="Proteomes" id="UP000238308"/>
    </source>
</evidence>
<dbReference type="AlphaFoldDB" id="A0A2T0XFX7"/>
<evidence type="ECO:0000256" key="1">
    <source>
        <dbReference type="ARBA" id="ARBA00022448"/>
    </source>
</evidence>
<dbReference type="InterPro" id="IPR009056">
    <property type="entry name" value="Cyt_c-like_dom"/>
</dbReference>
<dbReference type="GO" id="GO:0009055">
    <property type="term" value="F:electron transfer activity"/>
    <property type="evidence" value="ECO:0007669"/>
    <property type="project" value="InterPro"/>
</dbReference>
<accession>A0A2T0XFX7</accession>
<feature type="binding site" description="covalent" evidence="6">
    <location>
        <position position="69"/>
    </location>
    <ligand>
        <name>heme c</name>
        <dbReference type="ChEBI" id="CHEBI:61717"/>
    </ligand>
</feature>
<keyword evidence="1" id="KW-0813">Transport</keyword>
<feature type="domain" description="Cytochrome c" evidence="7">
    <location>
        <begin position="51"/>
        <end position="136"/>
    </location>
</feature>
<dbReference type="Pfam" id="PF00034">
    <property type="entry name" value="Cytochrom_C"/>
    <property type="match status" value="1"/>
</dbReference>
<evidence type="ECO:0000256" key="2">
    <source>
        <dbReference type="ARBA" id="ARBA00022617"/>
    </source>
</evidence>
<keyword evidence="4" id="KW-0249">Electron transport</keyword>
<comment type="PTM">
    <text evidence="6">Binds 1 heme c group covalently per subunit.</text>
</comment>
<sequence>MHLIVKHCGAAGLLVFSSLLTGLISLGWVSLVQAQDHTKSVATNTKLSVHESVEEGAALAKSKNCLGCHQIDAKRVGPGFVAVAKRYSSVDAPLDYLSGSLQRGGAGRWGAVPMPAQPHVSDADARQIAAWILSLPKQ</sequence>
<dbReference type="GO" id="GO:0020037">
    <property type="term" value="F:heme binding"/>
    <property type="evidence" value="ECO:0007669"/>
    <property type="project" value="InterPro"/>
</dbReference>
<keyword evidence="3 6" id="KW-0479">Metal-binding</keyword>
<dbReference type="InterPro" id="IPR002324">
    <property type="entry name" value="Cyt_c_ID"/>
</dbReference>
<feature type="binding site" description="covalent" evidence="6">
    <location>
        <position position="65"/>
    </location>
    <ligand>
        <name>heme c</name>
        <dbReference type="ChEBI" id="CHEBI:61717"/>
    </ligand>
</feature>
<dbReference type="PROSITE" id="PS51007">
    <property type="entry name" value="CYTC"/>
    <property type="match status" value="1"/>
</dbReference>
<keyword evidence="2 6" id="KW-0349">Heme</keyword>
<evidence type="ECO:0000313" key="8">
    <source>
        <dbReference type="EMBL" id="PRY97849.1"/>
    </source>
</evidence>
<keyword evidence="9" id="KW-1185">Reference proteome</keyword>
<name>A0A2T0XFX7_9BURK</name>
<evidence type="ECO:0000256" key="5">
    <source>
        <dbReference type="ARBA" id="ARBA00023004"/>
    </source>
</evidence>
<evidence type="ECO:0000259" key="7">
    <source>
        <dbReference type="PROSITE" id="PS51007"/>
    </source>
</evidence>
<dbReference type="Proteomes" id="UP000238308">
    <property type="component" value="Unassembled WGS sequence"/>
</dbReference>
<organism evidence="8 9">
    <name type="scientific">Jezberella montanilacus</name>
    <dbReference type="NCBI Taxonomy" id="323426"/>
    <lineage>
        <taxon>Bacteria</taxon>
        <taxon>Pseudomonadati</taxon>
        <taxon>Pseudomonadota</taxon>
        <taxon>Betaproteobacteria</taxon>
        <taxon>Burkholderiales</taxon>
        <taxon>Alcaligenaceae</taxon>
        <taxon>Jezberella</taxon>
    </lineage>
</organism>
<dbReference type="GO" id="GO:0005506">
    <property type="term" value="F:iron ion binding"/>
    <property type="evidence" value="ECO:0007669"/>
    <property type="project" value="InterPro"/>
</dbReference>
<dbReference type="SUPFAM" id="SSF46626">
    <property type="entry name" value="Cytochrome c"/>
    <property type="match status" value="1"/>
</dbReference>
<gene>
    <name evidence="8" type="ORF">BCM14_1559</name>
</gene>
<dbReference type="PRINTS" id="PR00606">
    <property type="entry name" value="CYTCHROMECID"/>
</dbReference>
<reference evidence="8 9" key="1">
    <citation type="submission" date="2018-03" db="EMBL/GenBank/DDBJ databases">
        <title>Genomic Encyclopedia of Type Strains, Phase III (KMG-III): the genomes of soil and plant-associated and newly described type strains.</title>
        <authorList>
            <person name="Whitman W."/>
        </authorList>
    </citation>
    <scope>NUCLEOTIDE SEQUENCE [LARGE SCALE GENOMIC DNA]</scope>
    <source>
        <strain evidence="8 9">MWH-P2sevCIIIb</strain>
    </source>
</reference>
<dbReference type="Gene3D" id="1.10.760.10">
    <property type="entry name" value="Cytochrome c-like domain"/>
    <property type="match status" value="1"/>
</dbReference>